<sequence>MRPLSRDTLSVDLSPFIDAFRVLETVTSARSKSLLSDGGDTLSNVFQRIAPRLPGFAAIIIRDVLANSGQTARRAGATIETCTSFLTQRGD</sequence>
<dbReference type="EMBL" id="CAFBPM010000011">
    <property type="protein sequence ID" value="CAB5025531.1"/>
    <property type="molecule type" value="Genomic_DNA"/>
</dbReference>
<evidence type="ECO:0000313" key="2">
    <source>
        <dbReference type="EMBL" id="CAB4884518.1"/>
    </source>
</evidence>
<evidence type="ECO:0000313" key="1">
    <source>
        <dbReference type="EMBL" id="CAB4834268.1"/>
    </source>
</evidence>
<accession>A0A6J7RA30</accession>
<gene>
    <name evidence="1" type="ORF">UFOPK3164_01616</name>
    <name evidence="2" type="ORF">UFOPK3427_01907</name>
    <name evidence="3" type="ORF">UFOPK4112_01185</name>
</gene>
<dbReference type="AlphaFoldDB" id="A0A6J7RA30"/>
<dbReference type="EMBL" id="CAFBLT010000004">
    <property type="protein sequence ID" value="CAB4884518.1"/>
    <property type="molecule type" value="Genomic_DNA"/>
</dbReference>
<evidence type="ECO:0000313" key="3">
    <source>
        <dbReference type="EMBL" id="CAB5025531.1"/>
    </source>
</evidence>
<dbReference type="EMBL" id="CAFABE010000116">
    <property type="protein sequence ID" value="CAB4834268.1"/>
    <property type="molecule type" value="Genomic_DNA"/>
</dbReference>
<name>A0A6J7RA30_9ZZZZ</name>
<organism evidence="3">
    <name type="scientific">freshwater metagenome</name>
    <dbReference type="NCBI Taxonomy" id="449393"/>
    <lineage>
        <taxon>unclassified sequences</taxon>
        <taxon>metagenomes</taxon>
        <taxon>ecological metagenomes</taxon>
    </lineage>
</organism>
<protein>
    <submittedName>
        <fullName evidence="3">Unannotated protein</fullName>
    </submittedName>
</protein>
<reference evidence="3" key="1">
    <citation type="submission" date="2020-05" db="EMBL/GenBank/DDBJ databases">
        <authorList>
            <person name="Chiriac C."/>
            <person name="Salcher M."/>
            <person name="Ghai R."/>
            <person name="Kavagutti S V."/>
        </authorList>
    </citation>
    <scope>NUCLEOTIDE SEQUENCE</scope>
</reference>
<proteinExistence type="predicted"/>